<accession>A0A0C1WCR5</accession>
<organism evidence="2 3">
    <name type="scientific">Vibrio owensii CAIM 1854 = LMG 25443</name>
    <dbReference type="NCBI Taxonomy" id="1229493"/>
    <lineage>
        <taxon>Bacteria</taxon>
        <taxon>Pseudomonadati</taxon>
        <taxon>Pseudomonadota</taxon>
        <taxon>Gammaproteobacteria</taxon>
        <taxon>Vibrionales</taxon>
        <taxon>Vibrionaceae</taxon>
        <taxon>Vibrio</taxon>
    </lineage>
</organism>
<dbReference type="Proteomes" id="UP000031586">
    <property type="component" value="Unassembled WGS sequence"/>
</dbReference>
<dbReference type="RefSeq" id="WP_020197348.1">
    <property type="nucleotide sequence ID" value="NZ_BAOH01000115.1"/>
</dbReference>
<keyword evidence="1" id="KW-0812">Transmembrane</keyword>
<evidence type="ECO:0000313" key="2">
    <source>
        <dbReference type="EMBL" id="KIF54157.1"/>
    </source>
</evidence>
<gene>
    <name evidence="2" type="ORF">H735_04950</name>
</gene>
<feature type="transmembrane region" description="Helical" evidence="1">
    <location>
        <begin position="30"/>
        <end position="52"/>
    </location>
</feature>
<dbReference type="AlphaFoldDB" id="A0A0C1WCR5"/>
<name>A0A0C1WCR5_9VIBR</name>
<proteinExistence type="predicted"/>
<evidence type="ECO:0000313" key="3">
    <source>
        <dbReference type="Proteomes" id="UP000031586"/>
    </source>
</evidence>
<keyword evidence="1" id="KW-0472">Membrane</keyword>
<comment type="caution">
    <text evidence="2">The sequence shown here is derived from an EMBL/GenBank/DDBJ whole genome shotgun (WGS) entry which is preliminary data.</text>
</comment>
<sequence length="233" mass="26826">MAKIDSDVLIKAESVIPIELVQSSKNFVDIALANVPFLVTICVVICAATVTYRSNRKSVESQNKLSQDALERQTTLANEAKDAEHQDKISEFRHHWLQEVRGTAADLIKVIHECQYFTMVRNLADDRTKELDKIDSELEVKKLYDELKESYDTLMQKRADFYKHNAKLRLLFKNGDTQTKALFNHLDVVLQDMGALDKRALDNQVIESITVELQKILKDEWEITKKRSWASNT</sequence>
<evidence type="ECO:0000256" key="1">
    <source>
        <dbReference type="SAM" id="Phobius"/>
    </source>
</evidence>
<keyword evidence="1" id="KW-1133">Transmembrane helix</keyword>
<reference evidence="2 3" key="1">
    <citation type="submission" date="2014-07" db="EMBL/GenBank/DDBJ databases">
        <title>Unique and conserved regions in Vibrio harveyi and related species in comparison with the shrimp pathogen Vibrio harveyi CAIM 1792.</title>
        <authorList>
            <person name="Espinoza-Valles I."/>
            <person name="Vora G."/>
            <person name="Leekitcharoenphon P."/>
            <person name="Ussery D."/>
            <person name="Hoj L."/>
            <person name="Gomez-Gil B."/>
        </authorList>
    </citation>
    <scope>NUCLEOTIDE SEQUENCE [LARGE SCALE GENOMIC DNA]</scope>
    <source>
        <strain evidence="3">CAIM 1854 / LMG 25443</strain>
    </source>
</reference>
<dbReference type="EMBL" id="JPRD01000009">
    <property type="protein sequence ID" value="KIF54157.1"/>
    <property type="molecule type" value="Genomic_DNA"/>
</dbReference>
<dbReference type="PATRIC" id="fig|1229493.5.peg.6072"/>
<protein>
    <submittedName>
        <fullName evidence="2">Uncharacterized protein</fullName>
    </submittedName>
</protein>